<accession>A0AAQ3MVD4</accession>
<dbReference type="AlphaFoldDB" id="A0AAQ3MVD4"/>
<name>A0AAQ3MVD4_VIGMU</name>
<evidence type="ECO:0000313" key="3">
    <source>
        <dbReference type="Proteomes" id="UP001374535"/>
    </source>
</evidence>
<evidence type="ECO:0000259" key="1">
    <source>
        <dbReference type="Pfam" id="PF22936"/>
    </source>
</evidence>
<reference evidence="2 3" key="1">
    <citation type="journal article" date="2023" name="Life. Sci Alliance">
        <title>Evolutionary insights into 3D genome organization and epigenetic landscape of Vigna mungo.</title>
        <authorList>
            <person name="Junaid A."/>
            <person name="Singh B."/>
            <person name="Bhatia S."/>
        </authorList>
    </citation>
    <scope>NUCLEOTIDE SEQUENCE [LARGE SCALE GENOMIC DNA]</scope>
    <source>
        <strain evidence="2">Urdbean</strain>
    </source>
</reference>
<dbReference type="InterPro" id="IPR054722">
    <property type="entry name" value="PolX-like_BBD"/>
</dbReference>
<feature type="domain" description="Retrovirus-related Pol polyprotein from transposon TNT 1-94-like beta-barrel" evidence="1">
    <location>
        <begin position="74"/>
        <end position="117"/>
    </location>
</feature>
<protein>
    <recommendedName>
        <fullName evidence="1">Retrovirus-related Pol polyprotein from transposon TNT 1-94-like beta-barrel domain-containing protein</fullName>
    </recommendedName>
</protein>
<dbReference type="Pfam" id="PF22936">
    <property type="entry name" value="Pol_BBD"/>
    <property type="match status" value="1"/>
</dbReference>
<organism evidence="2 3">
    <name type="scientific">Vigna mungo</name>
    <name type="common">Black gram</name>
    <name type="synonym">Phaseolus mungo</name>
    <dbReference type="NCBI Taxonomy" id="3915"/>
    <lineage>
        <taxon>Eukaryota</taxon>
        <taxon>Viridiplantae</taxon>
        <taxon>Streptophyta</taxon>
        <taxon>Embryophyta</taxon>
        <taxon>Tracheophyta</taxon>
        <taxon>Spermatophyta</taxon>
        <taxon>Magnoliopsida</taxon>
        <taxon>eudicotyledons</taxon>
        <taxon>Gunneridae</taxon>
        <taxon>Pentapetalae</taxon>
        <taxon>rosids</taxon>
        <taxon>fabids</taxon>
        <taxon>Fabales</taxon>
        <taxon>Fabaceae</taxon>
        <taxon>Papilionoideae</taxon>
        <taxon>50 kb inversion clade</taxon>
        <taxon>NPAAA clade</taxon>
        <taxon>indigoferoid/millettioid clade</taxon>
        <taxon>Phaseoleae</taxon>
        <taxon>Vigna</taxon>
    </lineage>
</organism>
<sequence length="117" mass="13011">MLEGLNDTFKQLGKVGEKLENVGDHLGNEGEQLGIRHIQLGIEKENLKVEMVNSDVVPCFKSKAKENSTNSVSYLDSGAINHICIIENFFHDLITVEAGFVCFRDDSRVDVKRCGTI</sequence>
<dbReference type="Proteomes" id="UP001374535">
    <property type="component" value="Chromosome 9"/>
</dbReference>
<evidence type="ECO:0000313" key="2">
    <source>
        <dbReference type="EMBL" id="WVY98424.1"/>
    </source>
</evidence>
<proteinExistence type="predicted"/>
<dbReference type="EMBL" id="CP144692">
    <property type="protein sequence ID" value="WVY98424.1"/>
    <property type="molecule type" value="Genomic_DNA"/>
</dbReference>
<keyword evidence="3" id="KW-1185">Reference proteome</keyword>
<gene>
    <name evidence="2" type="ORF">V8G54_030575</name>
</gene>